<keyword evidence="3" id="KW-1185">Reference proteome</keyword>
<comment type="caution">
    <text evidence="2">The sequence shown here is derived from an EMBL/GenBank/DDBJ whole genome shotgun (WGS) entry which is preliminary data.</text>
</comment>
<dbReference type="Proteomes" id="UP000588647">
    <property type="component" value="Unassembled WGS sequence"/>
</dbReference>
<sequence>MIERLLGTSQFTGRHMAAVMVLFFGTIIAVNFTMAFLATSTWSGLVVGNSYVESQRFNTVTETRERQAARGWSVDTGYEDGRFVVALVDREGQPVQGSKVTAAIGRPASAQQDRTLTLQPLREGGYGGETDLAPGLWEADVIVETPGAESWEKRIRFHVEAAR</sequence>
<dbReference type="InterPro" id="IPR018037">
    <property type="entry name" value="FixH_proteobacterial"/>
</dbReference>
<reference evidence="2 3" key="1">
    <citation type="submission" date="2020-08" db="EMBL/GenBank/DDBJ databases">
        <title>Genomic Encyclopedia of Type Strains, Phase IV (KMG-IV): sequencing the most valuable type-strain genomes for metagenomic binning, comparative biology and taxonomic classification.</title>
        <authorList>
            <person name="Goeker M."/>
        </authorList>
    </citation>
    <scope>NUCLEOTIDE SEQUENCE [LARGE SCALE GENOMIC DNA]</scope>
    <source>
        <strain evidence="2 3">DSM 103570</strain>
    </source>
</reference>
<accession>A0A7W6HB82</accession>
<dbReference type="AlphaFoldDB" id="A0A7W6HB82"/>
<organism evidence="2 3">
    <name type="scientific">Aurantimonas endophytica</name>
    <dbReference type="NCBI Taxonomy" id="1522175"/>
    <lineage>
        <taxon>Bacteria</taxon>
        <taxon>Pseudomonadati</taxon>
        <taxon>Pseudomonadota</taxon>
        <taxon>Alphaproteobacteria</taxon>
        <taxon>Hyphomicrobiales</taxon>
        <taxon>Aurantimonadaceae</taxon>
        <taxon>Aurantimonas</taxon>
    </lineage>
</organism>
<evidence type="ECO:0000313" key="3">
    <source>
        <dbReference type="Proteomes" id="UP000588647"/>
    </source>
</evidence>
<feature type="transmembrane region" description="Helical" evidence="1">
    <location>
        <begin position="21"/>
        <end position="45"/>
    </location>
</feature>
<keyword evidence="1" id="KW-0812">Transmembrane</keyword>
<keyword evidence="1" id="KW-1133">Transmembrane helix</keyword>
<dbReference type="InterPro" id="IPR008620">
    <property type="entry name" value="FixH"/>
</dbReference>
<dbReference type="EMBL" id="JACIEM010000001">
    <property type="protein sequence ID" value="MBB4001876.1"/>
    <property type="molecule type" value="Genomic_DNA"/>
</dbReference>
<proteinExistence type="predicted"/>
<keyword evidence="1" id="KW-0472">Membrane</keyword>
<dbReference type="Pfam" id="PF05751">
    <property type="entry name" value="FixH"/>
    <property type="match status" value="1"/>
</dbReference>
<name>A0A7W6HB82_9HYPH</name>
<dbReference type="PIRSF" id="PIRSF011386">
    <property type="entry name" value="FixH"/>
    <property type="match status" value="1"/>
</dbReference>
<dbReference type="RefSeq" id="WP_183206349.1">
    <property type="nucleotide sequence ID" value="NZ_JAAAMM010000001.1"/>
</dbReference>
<evidence type="ECO:0000256" key="1">
    <source>
        <dbReference type="SAM" id="Phobius"/>
    </source>
</evidence>
<evidence type="ECO:0000313" key="2">
    <source>
        <dbReference type="EMBL" id="MBB4001876.1"/>
    </source>
</evidence>
<gene>
    <name evidence="2" type="ORF">GGR03_000923</name>
</gene>
<protein>
    <submittedName>
        <fullName evidence="2">Nitrogen fixation protein FixH</fullName>
    </submittedName>
</protein>